<evidence type="ECO:0000313" key="3">
    <source>
        <dbReference type="Proteomes" id="UP000293846"/>
    </source>
</evidence>
<dbReference type="EMBL" id="SJTH01000030">
    <property type="protein sequence ID" value="TCJ02586.1"/>
    <property type="molecule type" value="Genomic_DNA"/>
</dbReference>
<dbReference type="InterPro" id="IPR029068">
    <property type="entry name" value="Glyas_Bleomycin-R_OHBP_Dase"/>
</dbReference>
<protein>
    <submittedName>
        <fullName evidence="2">VOC family protein</fullName>
    </submittedName>
</protein>
<proteinExistence type="predicted"/>
<comment type="caution">
    <text evidence="2">The sequence shown here is derived from an EMBL/GenBank/DDBJ whole genome shotgun (WGS) entry which is preliminary data.</text>
</comment>
<dbReference type="Gene3D" id="3.10.180.10">
    <property type="entry name" value="2,3-Dihydroxybiphenyl 1,2-Dioxygenase, domain 1"/>
    <property type="match status" value="1"/>
</dbReference>
<reference evidence="2 3" key="1">
    <citation type="submission" date="2019-03" db="EMBL/GenBank/DDBJ databases">
        <authorList>
            <person name="Jensen L."/>
            <person name="Storgaard J."/>
            <person name="Sulaj E."/>
            <person name="Schramm A."/>
            <person name="Marshall I.P.G."/>
        </authorList>
    </citation>
    <scope>NUCLEOTIDE SEQUENCE [LARGE SCALE GENOMIC DNA]</scope>
    <source>
        <strain evidence="2 3">2017H2G3</strain>
    </source>
</reference>
<accession>A0A4V2NU19</accession>
<keyword evidence="3" id="KW-1185">Reference proteome</keyword>
<dbReference type="SUPFAM" id="SSF54593">
    <property type="entry name" value="Glyoxalase/Bleomycin resistance protein/Dihydroxybiphenyl dioxygenase"/>
    <property type="match status" value="1"/>
</dbReference>
<dbReference type="InterPro" id="IPR004360">
    <property type="entry name" value="Glyas_Fos-R_dOase_dom"/>
</dbReference>
<dbReference type="Pfam" id="PF00903">
    <property type="entry name" value="Glyoxalase"/>
    <property type="match status" value="1"/>
</dbReference>
<dbReference type="OrthoDB" id="2184229at2"/>
<dbReference type="PROSITE" id="PS51819">
    <property type="entry name" value="VOC"/>
    <property type="match status" value="1"/>
</dbReference>
<dbReference type="STRING" id="1742358.GCA_001439605_00583"/>
<name>A0A4V2NU19_9BACI</name>
<sequence>MSTLFKRIDTVFLQVNDFDGTIKWYCDVLGFTLRWKDDKGGYAALNIGETALTLVRSKTEPPKNANISFNFYTADIESAQQLLLQNNVNVGSINEDGQVKWFKFQDIEGNELEVCYFKE</sequence>
<gene>
    <name evidence="2" type="ORF">E0Y62_18645</name>
</gene>
<dbReference type="Proteomes" id="UP000293846">
    <property type="component" value="Unassembled WGS sequence"/>
</dbReference>
<evidence type="ECO:0000259" key="1">
    <source>
        <dbReference type="PROSITE" id="PS51819"/>
    </source>
</evidence>
<dbReference type="RefSeq" id="WP_057767892.1">
    <property type="nucleotide sequence ID" value="NZ_CP183326.1"/>
</dbReference>
<evidence type="ECO:0000313" key="2">
    <source>
        <dbReference type="EMBL" id="TCJ02586.1"/>
    </source>
</evidence>
<feature type="domain" description="VOC" evidence="1">
    <location>
        <begin position="7"/>
        <end position="117"/>
    </location>
</feature>
<dbReference type="AlphaFoldDB" id="A0A4V2NU19"/>
<organism evidence="2 3">
    <name type="scientific">Cytobacillus praedii</name>
    <dbReference type="NCBI Taxonomy" id="1742358"/>
    <lineage>
        <taxon>Bacteria</taxon>
        <taxon>Bacillati</taxon>
        <taxon>Bacillota</taxon>
        <taxon>Bacilli</taxon>
        <taxon>Bacillales</taxon>
        <taxon>Bacillaceae</taxon>
        <taxon>Cytobacillus</taxon>
    </lineage>
</organism>
<dbReference type="InterPro" id="IPR037523">
    <property type="entry name" value="VOC_core"/>
</dbReference>
<dbReference type="CDD" id="cd06587">
    <property type="entry name" value="VOC"/>
    <property type="match status" value="1"/>
</dbReference>